<keyword evidence="5 10" id="KW-0371">Homeobox</keyword>
<evidence type="ECO:0000259" key="15">
    <source>
        <dbReference type="PROSITE" id="PS50071"/>
    </source>
</evidence>
<protein>
    <recommendedName>
        <fullName evidence="12">Homeobox-leucine zipper protein</fullName>
    </recommendedName>
    <alternativeName>
        <fullName evidence="12">HD-ZIP protein</fullName>
    </alternativeName>
    <alternativeName>
        <fullName evidence="12">Homeodomain transcription factor</fullName>
    </alternativeName>
</protein>
<dbReference type="InterPro" id="IPR045224">
    <property type="entry name" value="HDZip_class_I_plant"/>
</dbReference>
<comment type="subcellular location">
    <subcellularLocation>
        <location evidence="1 10 11">Nucleus</location>
    </subcellularLocation>
</comment>
<gene>
    <name evidence="16" type="ORF">GUJ93_ZPchr0007g3955</name>
</gene>
<evidence type="ECO:0000256" key="7">
    <source>
        <dbReference type="ARBA" id="ARBA00023242"/>
    </source>
</evidence>
<dbReference type="Proteomes" id="UP000729402">
    <property type="component" value="Unassembled WGS sequence"/>
</dbReference>
<evidence type="ECO:0000256" key="5">
    <source>
        <dbReference type="ARBA" id="ARBA00023155"/>
    </source>
</evidence>
<keyword evidence="7 10" id="KW-0539">Nucleus</keyword>
<dbReference type="FunFam" id="1.10.10.60:FF:000241">
    <property type="entry name" value="homeobox-leucine zipper protein ATHB-40"/>
    <property type="match status" value="1"/>
</dbReference>
<keyword evidence="17" id="KW-1185">Reference proteome</keyword>
<dbReference type="Pfam" id="PF00046">
    <property type="entry name" value="Homeodomain"/>
    <property type="match status" value="1"/>
</dbReference>
<dbReference type="GO" id="GO:0009725">
    <property type="term" value="P:response to hormone"/>
    <property type="evidence" value="ECO:0007669"/>
    <property type="project" value="UniProtKB-ARBA"/>
</dbReference>
<dbReference type="InterPro" id="IPR017970">
    <property type="entry name" value="Homeobox_CS"/>
</dbReference>
<organism evidence="16 17">
    <name type="scientific">Zizania palustris</name>
    <name type="common">Northern wild rice</name>
    <dbReference type="NCBI Taxonomy" id="103762"/>
    <lineage>
        <taxon>Eukaryota</taxon>
        <taxon>Viridiplantae</taxon>
        <taxon>Streptophyta</taxon>
        <taxon>Embryophyta</taxon>
        <taxon>Tracheophyta</taxon>
        <taxon>Spermatophyta</taxon>
        <taxon>Magnoliopsida</taxon>
        <taxon>Liliopsida</taxon>
        <taxon>Poales</taxon>
        <taxon>Poaceae</taxon>
        <taxon>BOP clade</taxon>
        <taxon>Oryzoideae</taxon>
        <taxon>Oryzeae</taxon>
        <taxon>Zizaniinae</taxon>
        <taxon>Zizania</taxon>
    </lineage>
</organism>
<evidence type="ECO:0000256" key="1">
    <source>
        <dbReference type="ARBA" id="ARBA00004123"/>
    </source>
</evidence>
<feature type="compositionally biased region" description="Basic residues" evidence="14">
    <location>
        <begin position="40"/>
        <end position="49"/>
    </location>
</feature>
<evidence type="ECO:0000256" key="10">
    <source>
        <dbReference type="PROSITE-ProRule" id="PRU00108"/>
    </source>
</evidence>
<dbReference type="PANTHER" id="PTHR24326:SF527">
    <property type="entry name" value="HOMEOBOX-LEUCINE ZIPPER PROTEIN ATHB-40"/>
    <property type="match status" value="1"/>
</dbReference>
<sequence>MDQYDEKQQQQQQQLFASSYVDGSLLAAATGAAHQAERPRARRRRRRGARCGGGGGDVDGGGDPKKRRLSDEQVEMLELSFREERKLETGRKVHLAAELGLDPKQVAVWFQNRRARHKSKLLEEEFSKLKQSHDAAILHKCHLENEVLRLKERLVVAEEEVRLLRSAGSLVAPISGEGGDIVGGRAVLVCGGSPSSSFSTGTCQPPGVSGGGGADHLGDDDLMYVPEYGYADNSVFEWFSLHGLI</sequence>
<proteinExistence type="inferred from homology"/>
<feature type="region of interest" description="Disordered" evidence="14">
    <location>
        <begin position="29"/>
        <end position="70"/>
    </location>
</feature>
<comment type="similarity">
    <text evidence="8 12">Belongs to the HD-ZIP homeobox family. Class I subfamily.</text>
</comment>
<dbReference type="GO" id="GO:0045893">
    <property type="term" value="P:positive regulation of DNA-templated transcription"/>
    <property type="evidence" value="ECO:0007669"/>
    <property type="project" value="TreeGrafter"/>
</dbReference>
<dbReference type="AlphaFoldDB" id="A0A8J5STX5"/>
<dbReference type="OrthoDB" id="6159439at2759"/>
<evidence type="ECO:0000256" key="11">
    <source>
        <dbReference type="RuleBase" id="RU000682"/>
    </source>
</evidence>
<evidence type="ECO:0000256" key="13">
    <source>
        <dbReference type="SAM" id="Coils"/>
    </source>
</evidence>
<reference evidence="16" key="1">
    <citation type="journal article" date="2021" name="bioRxiv">
        <title>Whole Genome Assembly and Annotation of Northern Wild Rice, Zizania palustris L., Supports a Whole Genome Duplication in the Zizania Genus.</title>
        <authorList>
            <person name="Haas M."/>
            <person name="Kono T."/>
            <person name="Macchietto M."/>
            <person name="Millas R."/>
            <person name="McGilp L."/>
            <person name="Shao M."/>
            <person name="Duquette J."/>
            <person name="Hirsch C.N."/>
            <person name="Kimball J."/>
        </authorList>
    </citation>
    <scope>NUCLEOTIDE SEQUENCE</scope>
    <source>
        <tissue evidence="16">Fresh leaf tissue</tissue>
    </source>
</reference>
<feature type="DNA-binding region" description="Homeobox" evidence="10">
    <location>
        <begin position="62"/>
        <end position="121"/>
    </location>
</feature>
<accession>A0A8J5STX5</accession>
<dbReference type="PANTHER" id="PTHR24326">
    <property type="entry name" value="HOMEOBOX-LEUCINE ZIPPER PROTEIN"/>
    <property type="match status" value="1"/>
</dbReference>
<comment type="function">
    <text evidence="12">Transcription factor.</text>
</comment>
<name>A0A8J5STX5_ZIZPA</name>
<evidence type="ECO:0000313" key="16">
    <source>
        <dbReference type="EMBL" id="KAG8079978.1"/>
    </source>
</evidence>
<evidence type="ECO:0000313" key="17">
    <source>
        <dbReference type="Proteomes" id="UP000729402"/>
    </source>
</evidence>
<dbReference type="EMBL" id="JAAALK010000282">
    <property type="protein sequence ID" value="KAG8079978.1"/>
    <property type="molecule type" value="Genomic_DNA"/>
</dbReference>
<comment type="function">
    <text evidence="9">Probable transcription factor.</text>
</comment>
<keyword evidence="3 13" id="KW-0175">Coiled coil</keyword>
<dbReference type="PROSITE" id="PS50071">
    <property type="entry name" value="HOMEOBOX_2"/>
    <property type="match status" value="1"/>
</dbReference>
<dbReference type="GO" id="GO:0000981">
    <property type="term" value="F:DNA-binding transcription factor activity, RNA polymerase II-specific"/>
    <property type="evidence" value="ECO:0007669"/>
    <property type="project" value="UniProtKB-UniRule"/>
</dbReference>
<feature type="domain" description="Homeobox" evidence="15">
    <location>
        <begin position="60"/>
        <end position="120"/>
    </location>
</feature>
<dbReference type="SMART" id="SM00389">
    <property type="entry name" value="HOX"/>
    <property type="match status" value="1"/>
</dbReference>
<evidence type="ECO:0000256" key="9">
    <source>
        <dbReference type="ARBA" id="ARBA00037260"/>
    </source>
</evidence>
<evidence type="ECO:0000256" key="6">
    <source>
        <dbReference type="ARBA" id="ARBA00023163"/>
    </source>
</evidence>
<evidence type="ECO:0000256" key="8">
    <source>
        <dbReference type="ARBA" id="ARBA00025748"/>
    </source>
</evidence>
<evidence type="ECO:0000256" key="3">
    <source>
        <dbReference type="ARBA" id="ARBA00023054"/>
    </source>
</evidence>
<dbReference type="GO" id="GO:0043565">
    <property type="term" value="F:sequence-specific DNA binding"/>
    <property type="evidence" value="ECO:0007669"/>
    <property type="project" value="TreeGrafter"/>
</dbReference>
<dbReference type="GO" id="GO:0005634">
    <property type="term" value="C:nucleus"/>
    <property type="evidence" value="ECO:0007669"/>
    <property type="project" value="UniProtKB-SubCell"/>
</dbReference>
<evidence type="ECO:0000256" key="2">
    <source>
        <dbReference type="ARBA" id="ARBA00023015"/>
    </source>
</evidence>
<evidence type="ECO:0000256" key="4">
    <source>
        <dbReference type="ARBA" id="ARBA00023125"/>
    </source>
</evidence>
<reference evidence="16" key="2">
    <citation type="submission" date="2021-02" db="EMBL/GenBank/DDBJ databases">
        <authorList>
            <person name="Kimball J.A."/>
            <person name="Haas M.W."/>
            <person name="Macchietto M."/>
            <person name="Kono T."/>
            <person name="Duquette J."/>
            <person name="Shao M."/>
        </authorList>
    </citation>
    <scope>NUCLEOTIDE SEQUENCE</scope>
    <source>
        <tissue evidence="16">Fresh leaf tissue</tissue>
    </source>
</reference>
<keyword evidence="2 12" id="KW-0805">Transcription regulation</keyword>
<dbReference type="InterPro" id="IPR001356">
    <property type="entry name" value="HD"/>
</dbReference>
<feature type="compositionally biased region" description="Gly residues" evidence="14">
    <location>
        <begin position="50"/>
        <end position="61"/>
    </location>
</feature>
<evidence type="ECO:0000256" key="14">
    <source>
        <dbReference type="SAM" id="MobiDB-lite"/>
    </source>
</evidence>
<evidence type="ECO:0000256" key="12">
    <source>
        <dbReference type="RuleBase" id="RU369038"/>
    </source>
</evidence>
<feature type="coiled-coil region" evidence="13">
    <location>
        <begin position="112"/>
        <end position="167"/>
    </location>
</feature>
<dbReference type="CDD" id="cd00086">
    <property type="entry name" value="homeodomain"/>
    <property type="match status" value="1"/>
</dbReference>
<dbReference type="PROSITE" id="PS00027">
    <property type="entry name" value="HOMEOBOX_1"/>
    <property type="match status" value="1"/>
</dbReference>
<keyword evidence="4 10" id="KW-0238">DNA-binding</keyword>
<comment type="caution">
    <text evidence="16">The sequence shown here is derived from an EMBL/GenBank/DDBJ whole genome shotgun (WGS) entry which is preliminary data.</text>
</comment>
<keyword evidence="6 12" id="KW-0804">Transcription</keyword>